<proteinExistence type="predicted"/>
<dbReference type="Pfam" id="PF01928">
    <property type="entry name" value="CYTH"/>
    <property type="match status" value="1"/>
</dbReference>
<dbReference type="SMART" id="SM01118">
    <property type="entry name" value="CYTH"/>
    <property type="match status" value="1"/>
</dbReference>
<dbReference type="RefSeq" id="WP_204695653.1">
    <property type="nucleotide sequence ID" value="NZ_JAFBEC010000002.1"/>
</dbReference>
<evidence type="ECO:0000313" key="2">
    <source>
        <dbReference type="EMBL" id="MBM7631524.1"/>
    </source>
</evidence>
<dbReference type="SUPFAM" id="SSF55154">
    <property type="entry name" value="CYTH-like phosphatases"/>
    <property type="match status" value="1"/>
</dbReference>
<feature type="domain" description="CYTH" evidence="1">
    <location>
        <begin position="6"/>
        <end position="190"/>
    </location>
</feature>
<dbReference type="InterPro" id="IPR033469">
    <property type="entry name" value="CYTH-like_dom_sf"/>
</dbReference>
<evidence type="ECO:0000313" key="3">
    <source>
        <dbReference type="Proteomes" id="UP000741863"/>
    </source>
</evidence>
<dbReference type="EMBL" id="JAFBEC010000002">
    <property type="protein sequence ID" value="MBM7631524.1"/>
    <property type="molecule type" value="Genomic_DNA"/>
</dbReference>
<protein>
    <submittedName>
        <fullName evidence="2">Uncharacterized protein YjbK</fullName>
    </submittedName>
</protein>
<dbReference type="CDD" id="cd07762">
    <property type="entry name" value="CYTH-like_Pase_1"/>
    <property type="match status" value="1"/>
</dbReference>
<name>A0ABS2P7Z0_9BACL</name>
<gene>
    <name evidence="2" type="ORF">JOD17_000616</name>
</gene>
<dbReference type="InterPro" id="IPR023577">
    <property type="entry name" value="CYTH_domain"/>
</dbReference>
<comment type="caution">
    <text evidence="2">The sequence shown here is derived from an EMBL/GenBank/DDBJ whole genome shotgun (WGS) entry which is preliminary data.</text>
</comment>
<organism evidence="2 3">
    <name type="scientific">Geomicrobium sediminis</name>
    <dbReference type="NCBI Taxonomy" id="1347788"/>
    <lineage>
        <taxon>Bacteria</taxon>
        <taxon>Bacillati</taxon>
        <taxon>Bacillota</taxon>
        <taxon>Bacilli</taxon>
        <taxon>Bacillales</taxon>
        <taxon>Geomicrobium</taxon>
    </lineage>
</organism>
<evidence type="ECO:0000259" key="1">
    <source>
        <dbReference type="PROSITE" id="PS51707"/>
    </source>
</evidence>
<reference evidence="2 3" key="1">
    <citation type="submission" date="2021-01" db="EMBL/GenBank/DDBJ databases">
        <title>Genomic Encyclopedia of Type Strains, Phase IV (KMG-IV): sequencing the most valuable type-strain genomes for metagenomic binning, comparative biology and taxonomic classification.</title>
        <authorList>
            <person name="Goeker M."/>
        </authorList>
    </citation>
    <scope>NUCLEOTIDE SEQUENCE [LARGE SCALE GENOMIC DNA]</scope>
    <source>
        <strain evidence="2 3">DSM 25540</strain>
    </source>
</reference>
<dbReference type="Gene3D" id="2.40.320.10">
    <property type="entry name" value="Hypothetical Protein Pfu-838710-001"/>
    <property type="match status" value="1"/>
</dbReference>
<dbReference type="PROSITE" id="PS51707">
    <property type="entry name" value="CYTH"/>
    <property type="match status" value="1"/>
</dbReference>
<dbReference type="InterPro" id="IPR009195">
    <property type="entry name" value="Uncharacterised_YjbK"/>
</dbReference>
<sequence length="190" mass="22302">MTTHEEFEIEAKQLLTTDEFTKLCNHFKLKKEDFQSQHNHYFDTGSFQIKERNAVLRIREKLGSYVLTLKIKEKGGSLERHETLHTNVLPQSDQSQLLTWLKEQWSIESAQLIHLGSLETNRASFPYEGGTLFFDYSRYLGMDDYELEFEGTSKQHVDSVMNTIQSSFNLSIADEPDPKVKRFFKRKEKL</sequence>
<accession>A0ABS2P7Z0</accession>
<dbReference type="PIRSF" id="PIRSF012526">
    <property type="entry name" value="CYTH_UCP012526"/>
    <property type="match status" value="1"/>
</dbReference>
<keyword evidence="3" id="KW-1185">Reference proteome</keyword>
<dbReference type="Proteomes" id="UP000741863">
    <property type="component" value="Unassembled WGS sequence"/>
</dbReference>